<dbReference type="InterPro" id="IPR027396">
    <property type="entry name" value="DsrEFH-like"/>
</dbReference>
<dbReference type="Proteomes" id="UP000282985">
    <property type="component" value="Unassembled WGS sequence"/>
</dbReference>
<accession>A0A434B078</accession>
<protein>
    <submittedName>
        <fullName evidence="1">DsrE family protein</fullName>
    </submittedName>
</protein>
<sequence>MLQKESKKLVVLWTSGDREIALKMVYPYTYNSIKMNWWEEVTFIIWGSSTKLLSEDTELQAYIARMKEIGIRLETCKFCADSYGVSDILDKLGIEVKYMGEPLTEYLQNDYKVITF</sequence>
<evidence type="ECO:0000313" key="2">
    <source>
        <dbReference type="Proteomes" id="UP000282985"/>
    </source>
</evidence>
<name>A0A434B078_9BACT</name>
<proteinExistence type="predicted"/>
<gene>
    <name evidence="1" type="ORF">DLK05_01800</name>
</gene>
<dbReference type="Gene3D" id="3.40.1260.10">
    <property type="entry name" value="DsrEFH-like"/>
    <property type="match status" value="1"/>
</dbReference>
<keyword evidence="2" id="KW-1185">Reference proteome</keyword>
<dbReference type="AlphaFoldDB" id="A0A434B078"/>
<dbReference type="RefSeq" id="WP_127342255.1">
    <property type="nucleotide sequence ID" value="NZ_RJJX01000001.1"/>
</dbReference>
<organism evidence="1 2">
    <name type="scientific">Ancylomarina longa</name>
    <dbReference type="NCBI Taxonomy" id="2487017"/>
    <lineage>
        <taxon>Bacteria</taxon>
        <taxon>Pseudomonadati</taxon>
        <taxon>Bacteroidota</taxon>
        <taxon>Bacteroidia</taxon>
        <taxon>Marinilabiliales</taxon>
        <taxon>Marinifilaceae</taxon>
        <taxon>Ancylomarina</taxon>
    </lineage>
</organism>
<evidence type="ECO:0000313" key="1">
    <source>
        <dbReference type="EMBL" id="RUT80117.1"/>
    </source>
</evidence>
<dbReference type="Pfam" id="PF02635">
    <property type="entry name" value="DsrE"/>
    <property type="match status" value="1"/>
</dbReference>
<dbReference type="OrthoDB" id="9805634at2"/>
<dbReference type="InterPro" id="IPR003787">
    <property type="entry name" value="Sulphur_relay_DsrE/F-like"/>
</dbReference>
<dbReference type="EMBL" id="RJJX01000001">
    <property type="protein sequence ID" value="RUT80117.1"/>
    <property type="molecule type" value="Genomic_DNA"/>
</dbReference>
<reference evidence="1 2" key="1">
    <citation type="submission" date="2018-11" db="EMBL/GenBank/DDBJ databases">
        <title>Parancylomarina longa gen. nov., sp. nov., isolated from sediments of southern Okinawa.</title>
        <authorList>
            <person name="Fu T."/>
        </authorList>
    </citation>
    <scope>NUCLEOTIDE SEQUENCE [LARGE SCALE GENOMIC DNA]</scope>
    <source>
        <strain evidence="1 2">T3-2 S1-C</strain>
    </source>
</reference>
<dbReference type="SUPFAM" id="SSF75169">
    <property type="entry name" value="DsrEFH-like"/>
    <property type="match status" value="1"/>
</dbReference>
<comment type="caution">
    <text evidence="1">The sequence shown here is derived from an EMBL/GenBank/DDBJ whole genome shotgun (WGS) entry which is preliminary data.</text>
</comment>